<evidence type="ECO:0000313" key="4">
    <source>
        <dbReference type="Proteomes" id="UP000186804"/>
    </source>
</evidence>
<dbReference type="RefSeq" id="XP_067067238.1">
    <property type="nucleotide sequence ID" value="XM_067212028.1"/>
</dbReference>
<dbReference type="AlphaFoldDB" id="A0A1J4MLG8"/>
<dbReference type="Gene3D" id="1.10.238.10">
    <property type="entry name" value="EF-hand"/>
    <property type="match status" value="1"/>
</dbReference>
<evidence type="ECO:0000256" key="2">
    <source>
        <dbReference type="ARBA" id="ARBA00022490"/>
    </source>
</evidence>
<evidence type="ECO:0000256" key="1">
    <source>
        <dbReference type="ARBA" id="ARBA00004496"/>
    </source>
</evidence>
<proteinExistence type="predicted"/>
<dbReference type="InterPro" id="IPR039865">
    <property type="entry name" value="PPP2R3C"/>
</dbReference>
<dbReference type="GeneID" id="92365979"/>
<comment type="subcellular location">
    <subcellularLocation>
        <location evidence="1">Cytoplasm</location>
    </subcellularLocation>
</comment>
<protein>
    <submittedName>
        <fullName evidence="3">Uncharacterized protein</fullName>
    </submittedName>
</protein>
<accession>A0A1J4MLG8</accession>
<dbReference type="VEuPathDB" id="CryptoDB:cand_017940"/>
<evidence type="ECO:0000313" key="3">
    <source>
        <dbReference type="EMBL" id="OII73868.1"/>
    </source>
</evidence>
<dbReference type="GO" id="GO:0000226">
    <property type="term" value="P:microtubule cytoskeleton organization"/>
    <property type="evidence" value="ECO:0007669"/>
    <property type="project" value="TreeGrafter"/>
</dbReference>
<keyword evidence="2" id="KW-0963">Cytoplasm</keyword>
<dbReference type="PANTHER" id="PTHR12085">
    <property type="entry name" value="SERINE/THREONINE-PROTEIN PHOSPHATASE 2A REGULATORY SUBUNIT B'' SUBUNIT GAMMA"/>
    <property type="match status" value="1"/>
</dbReference>
<keyword evidence="4" id="KW-1185">Reference proteome</keyword>
<name>A0A1J4MLG8_9CRYT</name>
<dbReference type="PANTHER" id="PTHR12085:SF3">
    <property type="entry name" value="SERINE_THREONINE-PROTEIN PHOSPHATASE 2A REGULATORY SUBUNIT B'' SUBUNIT GAMMA"/>
    <property type="match status" value="1"/>
</dbReference>
<dbReference type="Proteomes" id="UP000186804">
    <property type="component" value="Unassembled WGS sequence"/>
</dbReference>
<dbReference type="GO" id="GO:0005819">
    <property type="term" value="C:spindle"/>
    <property type="evidence" value="ECO:0007669"/>
    <property type="project" value="TreeGrafter"/>
</dbReference>
<organism evidence="3 4">
    <name type="scientific">Cryptosporidium andersoni</name>
    <dbReference type="NCBI Taxonomy" id="117008"/>
    <lineage>
        <taxon>Eukaryota</taxon>
        <taxon>Sar</taxon>
        <taxon>Alveolata</taxon>
        <taxon>Apicomplexa</taxon>
        <taxon>Conoidasida</taxon>
        <taxon>Coccidia</taxon>
        <taxon>Eucoccidiorida</taxon>
        <taxon>Eimeriorina</taxon>
        <taxon>Cryptosporidiidae</taxon>
        <taxon>Cryptosporidium</taxon>
    </lineage>
</organism>
<dbReference type="GO" id="GO:0030865">
    <property type="term" value="P:cortical cytoskeleton organization"/>
    <property type="evidence" value="ECO:0007669"/>
    <property type="project" value="TreeGrafter"/>
</dbReference>
<gene>
    <name evidence="3" type="ORF">cand_017940</name>
</gene>
<reference evidence="3 4" key="1">
    <citation type="submission" date="2016-10" db="EMBL/GenBank/DDBJ databases">
        <title>Reductive evolution of mitochondrial metabolism and differential evolution of invasion-related proteins in Cryptosporidium.</title>
        <authorList>
            <person name="Liu S."/>
            <person name="Roellig D.M."/>
            <person name="Guo Y."/>
            <person name="Li N."/>
            <person name="Frace M.A."/>
            <person name="Tang K."/>
            <person name="Zhang L."/>
            <person name="Feng Y."/>
            <person name="Xiao L."/>
        </authorList>
    </citation>
    <scope>NUCLEOTIDE SEQUENCE [LARGE SCALE GENOMIC DNA]</scope>
    <source>
        <strain evidence="3">30847</strain>
    </source>
</reference>
<dbReference type="GO" id="GO:0005737">
    <property type="term" value="C:cytoplasm"/>
    <property type="evidence" value="ECO:0007669"/>
    <property type="project" value="UniProtKB-SubCell"/>
</dbReference>
<sequence>MCKSTLDDNLSLLYNNKPYGSSPIKKLLHRTAVQMALNNYLIHYDDTMKQSLSFWEDLSKSLPKLCLILYKRRVRSYSNGIALRYKEFKRCAKFSPPIFREFFNPSIYAEILRDCSGFISPTKFINCCVKILYTSQIRAELGLLNTYNEYIERSDISNWIISLIHENSYPKLSLVTQLCNNNSSFIEFFVNYVTERILFFCGIKGNKLSIQDLILSDTFYRFLEIRNADVNENDNNPFYPQILFQLFEWMEFRGHRIDIPEVDNFGKTRFHLLFFPDTLKQLLLDFEYIIPDLVISRIFEVHGYDCQTVMDSSGNFRLALNLKSILRLLFALECRETPQSISWFWNILNLNEKEYIDVDIINLFWKDMSICIEKTFSIDSIPRLEYICDEIFDMICPGNSSGRIYKDQFISSPMASTVISYLCDPKAFIALEMKEEIIAQAANKLVENIEST</sequence>
<dbReference type="EMBL" id="LRBS01000100">
    <property type="protein sequence ID" value="OII73868.1"/>
    <property type="molecule type" value="Genomic_DNA"/>
</dbReference>
<comment type="caution">
    <text evidence="3">The sequence shown here is derived from an EMBL/GenBank/DDBJ whole genome shotgun (WGS) entry which is preliminary data.</text>
</comment>
<dbReference type="OrthoDB" id="10265007at2759"/>
<dbReference type="GO" id="GO:0035303">
    <property type="term" value="P:regulation of dephosphorylation"/>
    <property type="evidence" value="ECO:0007669"/>
    <property type="project" value="InterPro"/>
</dbReference>